<sequence length="583" mass="61351">MNRRLAVRTLLVAIVAVAVSACAGIPSSGPVTRVADDGDLGQSAVRYAPAGPQQGATPEQIVRGYLDAMLAFPQSTRTASTFLTAKAADSWAPSSQVRVYSQPEVSQPQAPAGSGDTGELVPGTVTVRLGFAEDAQLDRQGRYTRVAAPSAVAYTLEQVDGEWRITDPQDGLLVNEKFFADYFRSFDLYFFDRPGRRLVPDPVYLVVGDQLATNLMTSLAGGPSAAAREATRTYVPERSALRPSVPVSSRGVADVEFTDDFADLGRSSRDRLSAQVVWTLRQVPDVEGVQVLGGTTALTAGGDDTQPVQAWGGFGPSTARGRAYAVVANQVVEVDDGETRPISGTWGKDARGAQQVAVAESGVAAVLPGGAAVRLTSREGTGGRTVRGTDFIAPDWDPDGRLWLVDRPAGSTRVRVTTGSEQTTLDVGAVAGLDVTDFHLSPDGTRYALVAIDGGVGRLYVGRVLRDVTDQVRGLGDPAPVFTTAQAPRAASWASTTELAFLGDSEAGAQIYLVSIDGSETTSQVSRSGSLLPDVGADALALGTGRSQVVYVTDQRDRLWFLPPGGSWKVLDTPPVTALTIGR</sequence>
<evidence type="ECO:0000259" key="3">
    <source>
        <dbReference type="SMART" id="SM00909"/>
    </source>
</evidence>
<organism evidence="4 5">
    <name type="scientific">Aeromicrobium fastidiosum</name>
    <dbReference type="NCBI Taxonomy" id="52699"/>
    <lineage>
        <taxon>Bacteria</taxon>
        <taxon>Bacillati</taxon>
        <taxon>Actinomycetota</taxon>
        <taxon>Actinomycetes</taxon>
        <taxon>Propionibacteriales</taxon>
        <taxon>Nocardioidaceae</taxon>
        <taxon>Aeromicrobium</taxon>
    </lineage>
</organism>
<proteinExistence type="predicted"/>
<dbReference type="AlphaFoldDB" id="A0A641APU4"/>
<evidence type="ECO:0000256" key="1">
    <source>
        <dbReference type="SAM" id="MobiDB-lite"/>
    </source>
</evidence>
<dbReference type="SUPFAM" id="SSF82171">
    <property type="entry name" value="DPP6 N-terminal domain-like"/>
    <property type="match status" value="1"/>
</dbReference>
<gene>
    <name evidence="4" type="ORF">ESP62_007775</name>
</gene>
<dbReference type="InterPro" id="IPR019606">
    <property type="entry name" value="GerMN"/>
</dbReference>
<feature type="region of interest" description="Disordered" evidence="1">
    <location>
        <begin position="99"/>
        <end position="119"/>
    </location>
</feature>
<dbReference type="InterPro" id="IPR059026">
    <property type="entry name" value="LpqB_N"/>
</dbReference>
<accession>A0A641APU4</accession>
<feature type="domain" description="GerMN" evidence="3">
    <location>
        <begin position="212"/>
        <end position="301"/>
    </location>
</feature>
<comment type="caution">
    <text evidence="4">The sequence shown here is derived from an EMBL/GenBank/DDBJ whole genome shotgun (WGS) entry which is preliminary data.</text>
</comment>
<dbReference type="InterPro" id="IPR018910">
    <property type="entry name" value="LpqB_C"/>
</dbReference>
<name>A0A641APU4_9ACTN</name>
<evidence type="ECO:0000313" key="4">
    <source>
        <dbReference type="EMBL" id="KAA1378265.1"/>
    </source>
</evidence>
<dbReference type="Gene3D" id="2.120.10.30">
    <property type="entry name" value="TolB, C-terminal domain"/>
    <property type="match status" value="1"/>
</dbReference>
<evidence type="ECO:0000313" key="5">
    <source>
        <dbReference type="Proteomes" id="UP001515100"/>
    </source>
</evidence>
<dbReference type="EMBL" id="SDPP02000002">
    <property type="protein sequence ID" value="KAA1378265.1"/>
    <property type="molecule type" value="Genomic_DNA"/>
</dbReference>
<dbReference type="SMART" id="SM00909">
    <property type="entry name" value="Germane"/>
    <property type="match status" value="1"/>
</dbReference>
<dbReference type="InterPro" id="IPR011042">
    <property type="entry name" value="6-blade_b-propeller_TolB-like"/>
</dbReference>
<keyword evidence="2" id="KW-0732">Signal</keyword>
<dbReference type="Pfam" id="PF10647">
    <property type="entry name" value="Gmad1"/>
    <property type="match status" value="1"/>
</dbReference>
<reference evidence="4" key="1">
    <citation type="submission" date="2019-09" db="EMBL/GenBank/DDBJ databases">
        <authorList>
            <person name="Li J."/>
        </authorList>
    </citation>
    <scope>NUCLEOTIDE SEQUENCE [LARGE SCALE GENOMIC DNA]</scope>
    <source>
        <strain evidence="4">NRBC 14897</strain>
    </source>
</reference>
<dbReference type="OrthoDB" id="3226781at2"/>
<feature type="chain" id="PRO_5039060609" description="GerMN domain-containing protein" evidence="2">
    <location>
        <begin position="24"/>
        <end position="583"/>
    </location>
</feature>
<keyword evidence="5" id="KW-1185">Reference proteome</keyword>
<dbReference type="Pfam" id="PF25976">
    <property type="entry name" value="LpqB_N"/>
    <property type="match status" value="1"/>
</dbReference>
<feature type="signal peptide" evidence="2">
    <location>
        <begin position="1"/>
        <end position="23"/>
    </location>
</feature>
<evidence type="ECO:0000256" key="2">
    <source>
        <dbReference type="SAM" id="SignalP"/>
    </source>
</evidence>
<dbReference type="PROSITE" id="PS51257">
    <property type="entry name" value="PROKAR_LIPOPROTEIN"/>
    <property type="match status" value="1"/>
</dbReference>
<feature type="compositionally biased region" description="Polar residues" evidence="1">
    <location>
        <begin position="99"/>
        <end position="109"/>
    </location>
</feature>
<dbReference type="Pfam" id="PF10646">
    <property type="entry name" value="Germane"/>
    <property type="match status" value="1"/>
</dbReference>
<dbReference type="Proteomes" id="UP001515100">
    <property type="component" value="Unassembled WGS sequence"/>
</dbReference>
<dbReference type="RefSeq" id="WP_129183012.1">
    <property type="nucleotide sequence ID" value="NZ_JAGIOG010000001.1"/>
</dbReference>
<protein>
    <recommendedName>
        <fullName evidence="3">GerMN domain-containing protein</fullName>
    </recommendedName>
</protein>